<name>A0A1T4Q0I6_9BACT</name>
<keyword evidence="1" id="KW-0732">Signal</keyword>
<dbReference type="STRING" id="28136.SAMN02745202_01625"/>
<evidence type="ECO:0000313" key="2">
    <source>
        <dbReference type="EMBL" id="SJZ96718.1"/>
    </source>
</evidence>
<dbReference type="AlphaFoldDB" id="A0A1T4Q0I6"/>
<evidence type="ECO:0008006" key="4">
    <source>
        <dbReference type="Google" id="ProtNLM"/>
    </source>
</evidence>
<protein>
    <recommendedName>
        <fullName evidence="4">Type IX secretion system membrane protein, PorP/SprF family</fullName>
    </recommendedName>
</protein>
<gene>
    <name evidence="2" type="ORF">SAMN02745202_01625</name>
</gene>
<dbReference type="Proteomes" id="UP000190065">
    <property type="component" value="Unassembled WGS sequence"/>
</dbReference>
<feature type="signal peptide" evidence="1">
    <location>
        <begin position="1"/>
        <end position="19"/>
    </location>
</feature>
<evidence type="ECO:0000313" key="3">
    <source>
        <dbReference type="Proteomes" id="UP000190065"/>
    </source>
</evidence>
<dbReference type="EMBL" id="FUXK01000018">
    <property type="protein sequence ID" value="SJZ96718.1"/>
    <property type="molecule type" value="Genomic_DNA"/>
</dbReference>
<proteinExistence type="predicted"/>
<accession>A0A1T4Q0I6</accession>
<reference evidence="2 3" key="1">
    <citation type="submission" date="2017-02" db="EMBL/GenBank/DDBJ databases">
        <authorList>
            <person name="Peterson S.W."/>
        </authorList>
    </citation>
    <scope>NUCLEOTIDE SEQUENCE [LARGE SCALE GENOMIC DNA]</scope>
    <source>
        <strain evidence="2 3">ATCC 43324</strain>
    </source>
</reference>
<dbReference type="NCBIfam" id="NF033711">
    <property type="entry name" value="T9SS_PorQ"/>
    <property type="match status" value="1"/>
</dbReference>
<feature type="chain" id="PRO_5010588720" description="Type IX secretion system membrane protein, PorP/SprF family" evidence="1">
    <location>
        <begin position="20"/>
        <end position="315"/>
    </location>
</feature>
<dbReference type="RefSeq" id="WP_025070392.1">
    <property type="nucleotide sequence ID" value="NZ_FUXK01000018.1"/>
</dbReference>
<sequence length="315" mass="34493">MKVIVILFMLFGMVGATFAQTHQTAYRFLALPVSAHAAALGGDNISLIESDETLIFNNPTLLSCVGTNTLNFNFMNYAQGSNMLSAAFNRVVEERMSWAVSAQYMHYGEMQRVNAQHVAQGTFQANDISLAGYLSYMLTDKLAGGITAKLITSYIGDYHSIAVGVDLGLNYFDDAHNLSLSAVAKNLGGQLKAYDETKEPMPFDLQVGLTKRFGTSPFRVSATLIDLTHWNERLLNHAVAGLDIILSKNVWVGAGYSFRRAHEMHLQSASDDSSSFGTGLSFGAGLYLDQFSINLSYGKYHVSNHAIHINVSYCL</sequence>
<dbReference type="NCBIfam" id="NF033709">
    <property type="entry name" value="PorV_fam"/>
    <property type="match status" value="1"/>
</dbReference>
<dbReference type="eggNOG" id="COG2067">
    <property type="taxonomic scope" value="Bacteria"/>
</dbReference>
<organism evidence="2 3">
    <name type="scientific">Segatella oulorum</name>
    <dbReference type="NCBI Taxonomy" id="28136"/>
    <lineage>
        <taxon>Bacteria</taxon>
        <taxon>Pseudomonadati</taxon>
        <taxon>Bacteroidota</taxon>
        <taxon>Bacteroidia</taxon>
        <taxon>Bacteroidales</taxon>
        <taxon>Prevotellaceae</taxon>
        <taxon>Segatella</taxon>
    </lineage>
</organism>
<evidence type="ECO:0000256" key="1">
    <source>
        <dbReference type="SAM" id="SignalP"/>
    </source>
</evidence>